<feature type="transmembrane region" description="Helical" evidence="6">
    <location>
        <begin position="199"/>
        <end position="221"/>
    </location>
</feature>
<keyword evidence="2" id="KW-0813">Transport</keyword>
<evidence type="ECO:0000256" key="2">
    <source>
        <dbReference type="ARBA" id="ARBA00022448"/>
    </source>
</evidence>
<dbReference type="Pfam" id="PF07690">
    <property type="entry name" value="MFS_1"/>
    <property type="match status" value="1"/>
</dbReference>
<proteinExistence type="predicted"/>
<evidence type="ECO:0000259" key="7">
    <source>
        <dbReference type="PROSITE" id="PS50850"/>
    </source>
</evidence>
<feature type="transmembrane region" description="Helical" evidence="6">
    <location>
        <begin position="264"/>
        <end position="285"/>
    </location>
</feature>
<feature type="transmembrane region" description="Helical" evidence="6">
    <location>
        <begin position="357"/>
        <end position="378"/>
    </location>
</feature>
<name>A0A8J3N1Z4_9CHLR</name>
<gene>
    <name evidence="8" type="ORF">KSF_027280</name>
</gene>
<dbReference type="GO" id="GO:0005886">
    <property type="term" value="C:plasma membrane"/>
    <property type="evidence" value="ECO:0007669"/>
    <property type="project" value="UniProtKB-SubCell"/>
</dbReference>
<protein>
    <submittedName>
        <fullName evidence="8">Tetracycline resistance MFS efflux pump</fullName>
    </submittedName>
</protein>
<dbReference type="Gene3D" id="1.20.1250.20">
    <property type="entry name" value="MFS general substrate transporter like domains"/>
    <property type="match status" value="1"/>
</dbReference>
<comment type="subcellular location">
    <subcellularLocation>
        <location evidence="1">Cell membrane</location>
        <topology evidence="1">Multi-pass membrane protein</topology>
    </subcellularLocation>
</comment>
<evidence type="ECO:0000256" key="4">
    <source>
        <dbReference type="ARBA" id="ARBA00022989"/>
    </source>
</evidence>
<evidence type="ECO:0000256" key="1">
    <source>
        <dbReference type="ARBA" id="ARBA00004651"/>
    </source>
</evidence>
<dbReference type="PRINTS" id="PR01035">
    <property type="entry name" value="TCRTETA"/>
</dbReference>
<keyword evidence="9" id="KW-1185">Reference proteome</keyword>
<keyword evidence="4 6" id="KW-1133">Transmembrane helix</keyword>
<feature type="transmembrane region" description="Helical" evidence="6">
    <location>
        <begin position="87"/>
        <end position="104"/>
    </location>
</feature>
<evidence type="ECO:0000256" key="5">
    <source>
        <dbReference type="ARBA" id="ARBA00023136"/>
    </source>
</evidence>
<feature type="transmembrane region" description="Helical" evidence="6">
    <location>
        <begin position="24"/>
        <end position="46"/>
    </location>
</feature>
<comment type="caution">
    <text evidence="8">The sequence shown here is derived from an EMBL/GenBank/DDBJ whole genome shotgun (WGS) entry which is preliminary data.</text>
</comment>
<keyword evidence="5 6" id="KW-0472">Membrane</keyword>
<evidence type="ECO:0000256" key="6">
    <source>
        <dbReference type="SAM" id="Phobius"/>
    </source>
</evidence>
<feature type="transmembrane region" description="Helical" evidence="6">
    <location>
        <begin position="291"/>
        <end position="313"/>
    </location>
</feature>
<reference evidence="8" key="1">
    <citation type="submission" date="2020-10" db="EMBL/GenBank/DDBJ databases">
        <title>Taxonomic study of unclassified bacteria belonging to the class Ktedonobacteria.</title>
        <authorList>
            <person name="Yabe S."/>
            <person name="Wang C.M."/>
            <person name="Zheng Y."/>
            <person name="Sakai Y."/>
            <person name="Cavaletti L."/>
            <person name="Monciardini P."/>
            <person name="Donadio S."/>
        </authorList>
    </citation>
    <scope>NUCLEOTIDE SEQUENCE</scope>
    <source>
        <strain evidence="8">ID150040</strain>
    </source>
</reference>
<evidence type="ECO:0000256" key="3">
    <source>
        <dbReference type="ARBA" id="ARBA00022692"/>
    </source>
</evidence>
<dbReference type="EMBL" id="BNJK01000001">
    <property type="protein sequence ID" value="GHO92680.1"/>
    <property type="molecule type" value="Genomic_DNA"/>
</dbReference>
<dbReference type="PROSITE" id="PS50850">
    <property type="entry name" value="MFS"/>
    <property type="match status" value="1"/>
</dbReference>
<dbReference type="AlphaFoldDB" id="A0A8J3N1Z4"/>
<dbReference type="InterPro" id="IPR011701">
    <property type="entry name" value="MFS"/>
</dbReference>
<evidence type="ECO:0000313" key="8">
    <source>
        <dbReference type="EMBL" id="GHO92680.1"/>
    </source>
</evidence>
<feature type="transmembrane region" description="Helical" evidence="6">
    <location>
        <begin position="334"/>
        <end position="351"/>
    </location>
</feature>
<dbReference type="InterPro" id="IPR001958">
    <property type="entry name" value="Tet-R_TetA/multi-R_MdtG-like"/>
</dbReference>
<organism evidence="8 9">
    <name type="scientific">Reticulibacter mediterranei</name>
    <dbReference type="NCBI Taxonomy" id="2778369"/>
    <lineage>
        <taxon>Bacteria</taxon>
        <taxon>Bacillati</taxon>
        <taxon>Chloroflexota</taxon>
        <taxon>Ktedonobacteria</taxon>
        <taxon>Ktedonobacterales</taxon>
        <taxon>Reticulibacteraceae</taxon>
        <taxon>Reticulibacter</taxon>
    </lineage>
</organism>
<feature type="transmembrane region" description="Helical" evidence="6">
    <location>
        <begin position="144"/>
        <end position="164"/>
    </location>
</feature>
<feature type="transmembrane region" description="Helical" evidence="6">
    <location>
        <begin position="233"/>
        <end position="257"/>
    </location>
</feature>
<accession>A0A8J3N1Z4</accession>
<dbReference type="GO" id="GO:0022857">
    <property type="term" value="F:transmembrane transporter activity"/>
    <property type="evidence" value="ECO:0007669"/>
    <property type="project" value="InterPro"/>
</dbReference>
<dbReference type="Proteomes" id="UP000597444">
    <property type="component" value="Unassembled WGS sequence"/>
</dbReference>
<dbReference type="SUPFAM" id="SSF103473">
    <property type="entry name" value="MFS general substrate transporter"/>
    <property type="match status" value="1"/>
</dbReference>
<keyword evidence="3 6" id="KW-0812">Transmembrane</keyword>
<sequence>MGLTIIVPLVPFLTLQFLAHSNNLAAIVGWLTAAYGLCQLLAAPALGMLSDRFGRRPILFICLLGSAIGYLILGLGGALWLLFLGRIIDGLTGGDISVLFSYVADITEPKDRGKYFGRLGVAAGVGSLIGPAFGGLLATVNYRAPFLAAAGLLLLTLVAGYFLLPESLRKEHRIPSIAVSELNPLKQLASTLRWANIRWLLLAWFFYELPVSMLQTTIAVLTKDSLGFNATQVGLVITLVGVVNILFQGVLVGWFLTKLGSIRLALIALVLVVSSYFVLGSIALFAVPLLLIVGIILFAGSGSLVENAVRGLLSQMVGRDEQGRMSGATQSLQSLGWIVGPLVGGFVYTVWGPFQAYVASAFITLLAILCLWIALPLLQRQHEQNQA</sequence>
<dbReference type="PANTHER" id="PTHR23504:SF15">
    <property type="entry name" value="MAJOR FACILITATOR SUPERFAMILY (MFS) PROFILE DOMAIN-CONTAINING PROTEIN"/>
    <property type="match status" value="1"/>
</dbReference>
<dbReference type="InterPro" id="IPR020846">
    <property type="entry name" value="MFS_dom"/>
</dbReference>
<dbReference type="InterPro" id="IPR036259">
    <property type="entry name" value="MFS_trans_sf"/>
</dbReference>
<feature type="domain" description="Major facilitator superfamily (MFS) profile" evidence="7">
    <location>
        <begin position="1"/>
        <end position="379"/>
    </location>
</feature>
<evidence type="ECO:0000313" key="9">
    <source>
        <dbReference type="Proteomes" id="UP000597444"/>
    </source>
</evidence>
<feature type="transmembrane region" description="Helical" evidence="6">
    <location>
        <begin position="116"/>
        <end position="138"/>
    </location>
</feature>
<feature type="transmembrane region" description="Helical" evidence="6">
    <location>
        <begin position="58"/>
        <end position="81"/>
    </location>
</feature>
<dbReference type="PANTHER" id="PTHR23504">
    <property type="entry name" value="MAJOR FACILITATOR SUPERFAMILY DOMAIN-CONTAINING PROTEIN 10"/>
    <property type="match status" value="1"/>
</dbReference>